<reference evidence="2 3" key="1">
    <citation type="submission" date="2019-05" db="EMBL/GenBank/DDBJ databases">
        <title>Pseudorhodobacter turbinis sp. nov., isolated from the gut of the Korean turban shell.</title>
        <authorList>
            <person name="Jeong Y.-S."/>
            <person name="Kang W.-R."/>
            <person name="Bae J.-W."/>
        </authorList>
    </citation>
    <scope>NUCLEOTIDE SEQUENCE [LARGE SCALE GENOMIC DNA]</scope>
    <source>
        <strain evidence="2 3">S12M18</strain>
        <plasmid evidence="2 3">unnamed1</plasmid>
    </source>
</reference>
<dbReference type="EMBL" id="CP039965">
    <property type="protein sequence ID" value="QCO57109.1"/>
    <property type="molecule type" value="Genomic_DNA"/>
</dbReference>
<keyword evidence="3" id="KW-1185">Reference proteome</keyword>
<dbReference type="Proteomes" id="UP000298631">
    <property type="component" value="Plasmid unnamed1"/>
</dbReference>
<evidence type="ECO:0000259" key="1">
    <source>
        <dbReference type="SMART" id="SM00287"/>
    </source>
</evidence>
<dbReference type="OrthoDB" id="7857759at2"/>
<protein>
    <submittedName>
        <fullName evidence="2">SH3 domain-containing protein</fullName>
    </submittedName>
</protein>
<organism evidence="2 3">
    <name type="scientific">Pseudorhodobacter turbinis</name>
    <dbReference type="NCBI Taxonomy" id="2500533"/>
    <lineage>
        <taxon>Bacteria</taxon>
        <taxon>Pseudomonadati</taxon>
        <taxon>Pseudomonadota</taxon>
        <taxon>Alphaproteobacteria</taxon>
        <taxon>Rhodobacterales</taxon>
        <taxon>Paracoccaceae</taxon>
        <taxon>Pseudorhodobacter</taxon>
    </lineage>
</organism>
<feature type="domain" description="SH3b" evidence="1">
    <location>
        <begin position="103"/>
        <end position="167"/>
    </location>
</feature>
<gene>
    <name evidence="2" type="ORF">EOK75_15135</name>
</gene>
<dbReference type="SMART" id="SM00287">
    <property type="entry name" value="SH3b"/>
    <property type="match status" value="1"/>
</dbReference>
<sequence length="171" mass="17854">MWKLVVLLGVGMFVALMLGGEDKGQLRQGLVGVDPATSKVLRPPQVVETTPVEAVARVNFTPVTVQKTQYTGQAPITGSFVLSSVEAGTPTPQPVSLQSDAALPVMYINASAVNVRGGPSTDYGVVGRLTRDEAVAVVSPAQGGWVQIRIEGDGVDGFVAARLLTNIDPLD</sequence>
<dbReference type="Pfam" id="PF08239">
    <property type="entry name" value="SH3_3"/>
    <property type="match status" value="1"/>
</dbReference>
<dbReference type="AlphaFoldDB" id="A0A4P8EJG2"/>
<keyword evidence="2" id="KW-0614">Plasmid</keyword>
<evidence type="ECO:0000313" key="2">
    <source>
        <dbReference type="EMBL" id="QCO57109.1"/>
    </source>
</evidence>
<evidence type="ECO:0000313" key="3">
    <source>
        <dbReference type="Proteomes" id="UP000298631"/>
    </source>
</evidence>
<proteinExistence type="predicted"/>
<geneLocation type="plasmid" evidence="2 3">
    <name>unnamed1</name>
</geneLocation>
<dbReference type="KEGG" id="pseb:EOK75_15135"/>
<dbReference type="Gene3D" id="2.30.30.40">
    <property type="entry name" value="SH3 Domains"/>
    <property type="match status" value="1"/>
</dbReference>
<dbReference type="InterPro" id="IPR003646">
    <property type="entry name" value="SH3-like_bac-type"/>
</dbReference>
<name>A0A4P8EJG2_9RHOB</name>
<accession>A0A4P8EJG2</accession>